<organism evidence="1 2">
    <name type="scientific">Caligus rogercresseyi</name>
    <name type="common">Sea louse</name>
    <dbReference type="NCBI Taxonomy" id="217165"/>
    <lineage>
        <taxon>Eukaryota</taxon>
        <taxon>Metazoa</taxon>
        <taxon>Ecdysozoa</taxon>
        <taxon>Arthropoda</taxon>
        <taxon>Crustacea</taxon>
        <taxon>Multicrustacea</taxon>
        <taxon>Hexanauplia</taxon>
        <taxon>Copepoda</taxon>
        <taxon>Siphonostomatoida</taxon>
        <taxon>Caligidae</taxon>
        <taxon>Caligus</taxon>
    </lineage>
</organism>
<accession>A0A7T8K7P8</accession>
<dbReference type="OrthoDB" id="6143850at2759"/>
<dbReference type="AlphaFoldDB" id="A0A7T8K7P8"/>
<evidence type="ECO:0000313" key="1">
    <source>
        <dbReference type="EMBL" id="QQP49194.1"/>
    </source>
</evidence>
<dbReference type="Proteomes" id="UP000595437">
    <property type="component" value="Chromosome 6"/>
</dbReference>
<reference evidence="2" key="1">
    <citation type="submission" date="2021-01" db="EMBL/GenBank/DDBJ databases">
        <title>Caligus Genome Assembly.</title>
        <authorList>
            <person name="Gallardo-Escarate C."/>
        </authorList>
    </citation>
    <scope>NUCLEOTIDE SEQUENCE [LARGE SCALE GENOMIC DNA]</scope>
</reference>
<sequence>CCDDDVADDILKEDPGIVKGSVKDLLASIKRIAVLPVAKSVKRAELFSLKQQVDEPVRSFYARVKGKAETCGFSSKCGCKRMIVKDITIAGLADIDIRRDAMSLPNADDKPLEDVLTIIEARETIHNALLGEDIHVRAAKSTFKREGDKTGLSGECPKCGGQFKLYTASRKGLIRHRMLFA</sequence>
<gene>
    <name evidence="1" type="ORF">FKW44_009757</name>
</gene>
<feature type="non-terminal residue" evidence="1">
    <location>
        <position position="1"/>
    </location>
</feature>
<dbReference type="EMBL" id="CP045895">
    <property type="protein sequence ID" value="QQP49194.1"/>
    <property type="molecule type" value="Genomic_DNA"/>
</dbReference>
<protein>
    <submittedName>
        <fullName evidence="1">Uncharacterized protein</fullName>
    </submittedName>
</protein>
<evidence type="ECO:0000313" key="2">
    <source>
        <dbReference type="Proteomes" id="UP000595437"/>
    </source>
</evidence>
<proteinExistence type="predicted"/>
<keyword evidence="2" id="KW-1185">Reference proteome</keyword>
<name>A0A7T8K7P8_CALRO</name>